<dbReference type="HOGENOM" id="CLU_3205137_0_0_11"/>
<protein>
    <submittedName>
        <fullName evidence="1">Uncharacterized protein</fullName>
    </submittedName>
</protein>
<comment type="caution">
    <text evidence="1">The sequence shown here is derived from an EMBL/GenBank/DDBJ whole genome shotgun (WGS) entry which is preliminary data.</text>
</comment>
<dbReference type="Proteomes" id="UP000004816">
    <property type="component" value="Unassembled WGS sequence"/>
</dbReference>
<keyword evidence="2" id="KW-1185">Reference proteome</keyword>
<reference evidence="1 2" key="1">
    <citation type="journal article" date="2011" name="Stand. Genomic Sci.">
        <title>High quality draft genome sequence of Segniliparus rugosus CDC 945(T)= (ATCC BAA-974(T)).</title>
        <authorList>
            <person name="Earl A.M."/>
            <person name="Desjardins C.A."/>
            <person name="Fitzgerald M.G."/>
            <person name="Arachchi H.M."/>
            <person name="Zeng Q."/>
            <person name="Mehta T."/>
            <person name="Griggs A."/>
            <person name="Birren B.W."/>
            <person name="Toney N.C."/>
            <person name="Carr J."/>
            <person name="Posey J."/>
            <person name="Butler W.R."/>
        </authorList>
    </citation>
    <scope>NUCLEOTIDE SEQUENCE [LARGE SCALE GENOMIC DNA]</scope>
    <source>
        <strain evidence="2">ATCC BAA-974 / DSM 45345 / CCUG 50838 / CIP 108380 / JCM 13579 / CDC 945</strain>
    </source>
</reference>
<organism evidence="1 2">
    <name type="scientific">Segniliparus rugosus (strain ATCC BAA-974 / DSM 45345 / CCUG 50838 / CIP 108380 / JCM 13579 / CDC 945)</name>
    <dbReference type="NCBI Taxonomy" id="679197"/>
    <lineage>
        <taxon>Bacteria</taxon>
        <taxon>Bacillati</taxon>
        <taxon>Actinomycetota</taxon>
        <taxon>Actinomycetes</taxon>
        <taxon>Mycobacteriales</taxon>
        <taxon>Segniliparaceae</taxon>
        <taxon>Segniliparus</taxon>
    </lineage>
</organism>
<sequence>MMFSVCTVAVVATVLALITCLVIRGESMGALHLALIHGQTGEAAR</sequence>
<evidence type="ECO:0000313" key="1">
    <source>
        <dbReference type="EMBL" id="ERG69295.1"/>
    </source>
</evidence>
<gene>
    <name evidence="1" type="ORF">HMPREF9336_04186</name>
</gene>
<name>U1M2G7_SEGRC</name>
<dbReference type="AlphaFoldDB" id="U1M2G7"/>
<accession>U1M2G7</accession>
<dbReference type="EMBL" id="ACZI02000002">
    <property type="protein sequence ID" value="ERG69295.1"/>
    <property type="molecule type" value="Genomic_DNA"/>
</dbReference>
<proteinExistence type="predicted"/>
<evidence type="ECO:0000313" key="2">
    <source>
        <dbReference type="Proteomes" id="UP000004816"/>
    </source>
</evidence>